<dbReference type="InterPro" id="IPR023210">
    <property type="entry name" value="NADP_OxRdtase_dom"/>
</dbReference>
<name>A0ABP0ZHM7_9ASCO</name>
<accession>A0ABP0ZHM7</accession>
<reference evidence="3 4" key="1">
    <citation type="submission" date="2024-03" db="EMBL/GenBank/DDBJ databases">
        <authorList>
            <person name="Brejova B."/>
        </authorList>
    </citation>
    <scope>NUCLEOTIDE SEQUENCE [LARGE SCALE GENOMIC DNA]</scope>
    <source>
        <strain evidence="3 4">CBS 14171</strain>
    </source>
</reference>
<evidence type="ECO:0000313" key="4">
    <source>
        <dbReference type="Proteomes" id="UP001497383"/>
    </source>
</evidence>
<dbReference type="Gene3D" id="3.20.20.100">
    <property type="entry name" value="NADP-dependent oxidoreductase domain"/>
    <property type="match status" value="1"/>
</dbReference>
<feature type="domain" description="NADP-dependent oxidoreductase" evidence="2">
    <location>
        <begin position="11"/>
        <end position="324"/>
    </location>
</feature>
<evidence type="ECO:0000259" key="2">
    <source>
        <dbReference type="Pfam" id="PF00248"/>
    </source>
</evidence>
<dbReference type="InterPro" id="IPR036812">
    <property type="entry name" value="NAD(P)_OxRdtase_dom_sf"/>
</dbReference>
<protein>
    <recommendedName>
        <fullName evidence="2">NADP-dependent oxidoreductase domain-containing protein</fullName>
    </recommendedName>
</protein>
<keyword evidence="4" id="KW-1185">Reference proteome</keyword>
<dbReference type="PANTHER" id="PTHR43625">
    <property type="entry name" value="AFLATOXIN B1 ALDEHYDE REDUCTASE"/>
    <property type="match status" value="1"/>
</dbReference>
<proteinExistence type="predicted"/>
<keyword evidence="1" id="KW-0560">Oxidoreductase</keyword>
<evidence type="ECO:0000313" key="3">
    <source>
        <dbReference type="EMBL" id="CAK9437510.1"/>
    </source>
</evidence>
<dbReference type="RefSeq" id="XP_066828826.1">
    <property type="nucleotide sequence ID" value="XM_066971825.1"/>
</dbReference>
<dbReference type="SUPFAM" id="SSF51430">
    <property type="entry name" value="NAD(P)-linked oxidoreductase"/>
    <property type="match status" value="1"/>
</dbReference>
<evidence type="ECO:0000256" key="1">
    <source>
        <dbReference type="ARBA" id="ARBA00023002"/>
    </source>
</evidence>
<dbReference type="Pfam" id="PF00248">
    <property type="entry name" value="Aldo_ket_red"/>
    <property type="match status" value="1"/>
</dbReference>
<dbReference type="PANTHER" id="PTHR43625:SF78">
    <property type="entry name" value="PYRIDOXAL REDUCTASE-RELATED"/>
    <property type="match status" value="1"/>
</dbReference>
<dbReference type="CDD" id="cd19077">
    <property type="entry name" value="AKR_AKR8A1-2"/>
    <property type="match status" value="1"/>
</dbReference>
<sequence>MSKPVEIPGKFGFGTMSMTWKPTPPSFDQSIQTLDFVTSHPEFATKLLNGGEFYGPDDLNLKLLQQFLAQSSPNLNKELVISIKGAFDLNKMQPDGSKEYIAKSVKNVASYFPKAEGRPTLIYEAARVDPKVPYEDTISYIKEFVDDGTIDGISLSEVGVNSIQKALKVAPISCVELELSLFSQEVIDTGILAELSKHQIPLIAYSPLCRGILTDSAVENAESFLDGVNDFRSHLDKFQPDIFKHNFPALKALYDFAHDVKKTTLESLALFWILKISGQKNFRGIEQVTRVLPIPSGSTKQRVQANFGSIVELTDDDLVAIDKIFKEHPIKGLRYNAQVEGTLFG</sequence>
<dbReference type="Proteomes" id="UP001497383">
    <property type="component" value="Chromosome 2"/>
</dbReference>
<gene>
    <name evidence="3" type="ORF">LODBEIA_P18880</name>
</gene>
<dbReference type="GeneID" id="92207084"/>
<dbReference type="EMBL" id="OZ022406">
    <property type="protein sequence ID" value="CAK9437510.1"/>
    <property type="molecule type" value="Genomic_DNA"/>
</dbReference>
<organism evidence="3 4">
    <name type="scientific">Lodderomyces beijingensis</name>
    <dbReference type="NCBI Taxonomy" id="1775926"/>
    <lineage>
        <taxon>Eukaryota</taxon>
        <taxon>Fungi</taxon>
        <taxon>Dikarya</taxon>
        <taxon>Ascomycota</taxon>
        <taxon>Saccharomycotina</taxon>
        <taxon>Pichiomycetes</taxon>
        <taxon>Debaryomycetaceae</taxon>
        <taxon>Candida/Lodderomyces clade</taxon>
        <taxon>Lodderomyces</taxon>
    </lineage>
</organism>
<dbReference type="InterPro" id="IPR050791">
    <property type="entry name" value="Aldo-Keto_reductase"/>
</dbReference>